<sequence>MKKAHLGKEEKCGKSPMHKGSKHCTLEPQYILELLRKALETKVPETSNVENLSRSKTKTGETFPKAKAQTSSARDSRIEDSGSLGKKEVDNDEIKADSRKLP</sequence>
<accession>A0A7R9AL04</accession>
<reference evidence="2" key="1">
    <citation type="submission" date="2020-11" db="EMBL/GenBank/DDBJ databases">
        <authorList>
            <person name="Tran Van P."/>
        </authorList>
    </citation>
    <scope>NUCLEOTIDE SEQUENCE</scope>
</reference>
<feature type="region of interest" description="Disordered" evidence="1">
    <location>
        <begin position="43"/>
        <end position="102"/>
    </location>
</feature>
<proteinExistence type="predicted"/>
<feature type="compositionally biased region" description="Polar residues" evidence="1">
    <location>
        <begin position="44"/>
        <end position="54"/>
    </location>
</feature>
<organism evidence="2">
    <name type="scientific">Timema shepardi</name>
    <name type="common">Walking stick</name>
    <dbReference type="NCBI Taxonomy" id="629360"/>
    <lineage>
        <taxon>Eukaryota</taxon>
        <taxon>Metazoa</taxon>
        <taxon>Ecdysozoa</taxon>
        <taxon>Arthropoda</taxon>
        <taxon>Hexapoda</taxon>
        <taxon>Insecta</taxon>
        <taxon>Pterygota</taxon>
        <taxon>Neoptera</taxon>
        <taxon>Polyneoptera</taxon>
        <taxon>Phasmatodea</taxon>
        <taxon>Timematodea</taxon>
        <taxon>Timematoidea</taxon>
        <taxon>Timematidae</taxon>
        <taxon>Timema</taxon>
    </lineage>
</organism>
<evidence type="ECO:0000256" key="1">
    <source>
        <dbReference type="SAM" id="MobiDB-lite"/>
    </source>
</evidence>
<dbReference type="EMBL" id="OC000161">
    <property type="protein sequence ID" value="CAD7256341.1"/>
    <property type="molecule type" value="Genomic_DNA"/>
</dbReference>
<protein>
    <submittedName>
        <fullName evidence="2">Uncharacterized protein</fullName>
    </submittedName>
</protein>
<evidence type="ECO:0000313" key="2">
    <source>
        <dbReference type="EMBL" id="CAD7256341.1"/>
    </source>
</evidence>
<feature type="compositionally biased region" description="Basic and acidic residues" evidence="1">
    <location>
        <begin position="74"/>
        <end position="102"/>
    </location>
</feature>
<dbReference type="AlphaFoldDB" id="A0A7R9AL04"/>
<feature type="region of interest" description="Disordered" evidence="1">
    <location>
        <begin position="1"/>
        <end position="24"/>
    </location>
</feature>
<gene>
    <name evidence="2" type="ORF">TSIB3V08_LOCUS622</name>
</gene>
<feature type="compositionally biased region" description="Basic and acidic residues" evidence="1">
    <location>
        <begin position="1"/>
        <end position="13"/>
    </location>
</feature>
<name>A0A7R9AL04_TIMSH</name>